<keyword evidence="3" id="KW-1185">Reference proteome</keyword>
<evidence type="ECO:0008006" key="4">
    <source>
        <dbReference type="Google" id="ProtNLM"/>
    </source>
</evidence>
<evidence type="ECO:0000313" key="3">
    <source>
        <dbReference type="Proteomes" id="UP000053048"/>
    </source>
</evidence>
<protein>
    <recommendedName>
        <fullName evidence="4">UDP-N-acetylglucosamine acyltransferase</fullName>
    </recommendedName>
</protein>
<feature type="chain" id="PRO_5006903676" description="UDP-N-acetylglucosamine acyltransferase" evidence="1">
    <location>
        <begin position="22"/>
        <end position="179"/>
    </location>
</feature>
<keyword evidence="1" id="KW-0732">Signal</keyword>
<sequence>MLKNVALLLALSGLVTGCVSTSEPPINFSVPDVQQAAARQAIELKSISVSYGLPNEIKGNIPSYGGGYPMLWEKSLAEAIDKSRVFTDDSYEKVNIFVKVLELAPPLGGGLTMVTPARARYTIVSRRTGKTLFEKEIYTQGTVTSEYAFSGRTRLKESLNRSVQANISEFLQSLSAVKL</sequence>
<evidence type="ECO:0000256" key="1">
    <source>
        <dbReference type="SAM" id="SignalP"/>
    </source>
</evidence>
<dbReference type="AlphaFoldDB" id="A0A0W0HQ53"/>
<reference evidence="2 3" key="1">
    <citation type="submission" date="2015-09" db="EMBL/GenBank/DDBJ databases">
        <title>Genome sequence of ICMP 13104.</title>
        <authorList>
            <person name="Visnovsky S."/>
            <person name="Lu A."/>
            <person name="Panda P."/>
            <person name="Pitman A."/>
        </authorList>
    </citation>
    <scope>NUCLEOTIDE SEQUENCE [LARGE SCALE GENOMIC DNA]</scope>
    <source>
        <strain evidence="2 3">ICMP 13104</strain>
    </source>
</reference>
<organism evidence="2 3">
    <name type="scientific">Pseudomonas viridiflava ICMP 13104</name>
    <dbReference type="NCBI Taxonomy" id="1198305"/>
    <lineage>
        <taxon>Bacteria</taxon>
        <taxon>Pseudomonadati</taxon>
        <taxon>Pseudomonadota</taxon>
        <taxon>Gammaproteobacteria</taxon>
        <taxon>Pseudomonadales</taxon>
        <taxon>Pseudomonadaceae</taxon>
        <taxon>Pseudomonas</taxon>
    </lineage>
</organism>
<accession>A0A0W0HQ53</accession>
<evidence type="ECO:0000313" key="2">
    <source>
        <dbReference type="EMBL" id="KTB63005.1"/>
    </source>
</evidence>
<feature type="signal peptide" evidence="1">
    <location>
        <begin position="1"/>
        <end position="21"/>
    </location>
</feature>
<dbReference type="PROSITE" id="PS51257">
    <property type="entry name" value="PROKAR_LIPOPROTEIN"/>
    <property type="match status" value="1"/>
</dbReference>
<name>A0A0W0HQ53_PSEVI</name>
<dbReference type="EMBL" id="LKEJ01000130">
    <property type="protein sequence ID" value="KTB63005.1"/>
    <property type="molecule type" value="Genomic_DNA"/>
</dbReference>
<proteinExistence type="predicted"/>
<gene>
    <name evidence="2" type="ORF">AO067_09200</name>
</gene>
<dbReference type="Proteomes" id="UP000053048">
    <property type="component" value="Unassembled WGS sequence"/>
</dbReference>
<comment type="caution">
    <text evidence="2">The sequence shown here is derived from an EMBL/GenBank/DDBJ whole genome shotgun (WGS) entry which is preliminary data.</text>
</comment>